<dbReference type="Proteomes" id="UP001174691">
    <property type="component" value="Unassembled WGS sequence"/>
</dbReference>
<feature type="compositionally biased region" description="Polar residues" evidence="2">
    <location>
        <begin position="115"/>
        <end position="137"/>
    </location>
</feature>
<feature type="coiled-coil region" evidence="1">
    <location>
        <begin position="154"/>
        <end position="181"/>
    </location>
</feature>
<evidence type="ECO:0000313" key="4">
    <source>
        <dbReference type="Proteomes" id="UP001174691"/>
    </source>
</evidence>
<feature type="compositionally biased region" description="Basic and acidic residues" evidence="2">
    <location>
        <begin position="466"/>
        <end position="475"/>
    </location>
</feature>
<feature type="compositionally biased region" description="Basic residues" evidence="2">
    <location>
        <begin position="25"/>
        <end position="35"/>
    </location>
</feature>
<feature type="compositionally biased region" description="Polar residues" evidence="2">
    <location>
        <begin position="321"/>
        <end position="331"/>
    </location>
</feature>
<feature type="region of interest" description="Disordered" evidence="2">
    <location>
        <begin position="111"/>
        <end position="141"/>
    </location>
</feature>
<feature type="region of interest" description="Disordered" evidence="2">
    <location>
        <begin position="275"/>
        <end position="331"/>
    </location>
</feature>
<dbReference type="AlphaFoldDB" id="A0AA38VWX6"/>
<keyword evidence="4" id="KW-1185">Reference proteome</keyword>
<evidence type="ECO:0000313" key="3">
    <source>
        <dbReference type="EMBL" id="KAJ9151023.1"/>
    </source>
</evidence>
<accession>A0AA38VWX6</accession>
<evidence type="ECO:0000256" key="2">
    <source>
        <dbReference type="SAM" id="MobiDB-lite"/>
    </source>
</evidence>
<comment type="caution">
    <text evidence="3">The sequence shown here is derived from an EMBL/GenBank/DDBJ whole genome shotgun (WGS) entry which is preliminary data.</text>
</comment>
<protein>
    <submittedName>
        <fullName evidence="3">Uncharacterized protein</fullName>
    </submittedName>
</protein>
<dbReference type="EMBL" id="JANBVN010000067">
    <property type="protein sequence ID" value="KAJ9151023.1"/>
    <property type="molecule type" value="Genomic_DNA"/>
</dbReference>
<feature type="compositionally biased region" description="Basic and acidic residues" evidence="2">
    <location>
        <begin position="305"/>
        <end position="314"/>
    </location>
</feature>
<evidence type="ECO:0000256" key="1">
    <source>
        <dbReference type="SAM" id="Coils"/>
    </source>
</evidence>
<sequence>MDRTKGPSLVSSPAQEAVKPASAPKLRRRLQKVKRPGSSAPNEASNNNSANNNKSDTPPKISLPLPPDLSDSKWSEYLRSSGYLCANLDTLPQPNNSLKPPVAIVPELSYLGPNHDTTPRSSVDTLESGSTDASATSVRRRAKTPVFHIGQLEARARARKLEEANRRAAQMREAVEDACRKQANSETAPAVIFESPVMKDSGANPARVRETNIKEATADNVTVRETNVREVILNGKSTPQSVRKESPARETRIREVSNGSVNLIAEQYKALIEPNDSRFAESRPQTPRSHQQGREGLTIRHKRSSRDLRRESQVFEHASGESPQGSPTSDGTLVAFEEETIYFKPLSFSPEPSSPLNTYETPMTSPLPTPNNIGLNICVDLLAKDLVSAVVKNDPSALQIWTMIEAYERLRDRIRESGLRYDEVMSLEQSFDTWLKALYAVHDRLAGVDRASESGYDDHDDDDELERAAEGLRLD</sequence>
<proteinExistence type="predicted"/>
<keyword evidence="1" id="KW-0175">Coiled coil</keyword>
<name>A0AA38VWX6_9PEZI</name>
<feature type="compositionally biased region" description="Low complexity" evidence="2">
    <location>
        <begin position="38"/>
        <end position="55"/>
    </location>
</feature>
<organism evidence="3 4">
    <name type="scientific">Coniochaeta hoffmannii</name>
    <dbReference type="NCBI Taxonomy" id="91930"/>
    <lineage>
        <taxon>Eukaryota</taxon>
        <taxon>Fungi</taxon>
        <taxon>Dikarya</taxon>
        <taxon>Ascomycota</taxon>
        <taxon>Pezizomycotina</taxon>
        <taxon>Sordariomycetes</taxon>
        <taxon>Sordariomycetidae</taxon>
        <taxon>Coniochaetales</taxon>
        <taxon>Coniochaetaceae</taxon>
        <taxon>Coniochaeta</taxon>
    </lineage>
</organism>
<feature type="region of interest" description="Disordered" evidence="2">
    <location>
        <begin position="1"/>
        <end position="70"/>
    </location>
</feature>
<reference evidence="3" key="1">
    <citation type="submission" date="2022-07" db="EMBL/GenBank/DDBJ databases">
        <title>Fungi with potential for degradation of polypropylene.</title>
        <authorList>
            <person name="Gostincar C."/>
        </authorList>
    </citation>
    <scope>NUCLEOTIDE SEQUENCE</scope>
    <source>
        <strain evidence="3">EXF-13287</strain>
    </source>
</reference>
<feature type="region of interest" description="Disordered" evidence="2">
    <location>
        <begin position="451"/>
        <end position="475"/>
    </location>
</feature>
<gene>
    <name evidence="3" type="ORF">NKR19_g5069</name>
</gene>